<evidence type="ECO:0000313" key="3">
    <source>
        <dbReference type="Proteomes" id="UP000306192"/>
    </source>
</evidence>
<evidence type="ECO:0000259" key="1">
    <source>
        <dbReference type="Pfam" id="PF17765"/>
    </source>
</evidence>
<dbReference type="PANTHER" id="PTHR35010:SF2">
    <property type="entry name" value="BLL4672 PROTEIN"/>
    <property type="match status" value="1"/>
</dbReference>
<dbReference type="AlphaFoldDB" id="A0A4T2C0D5"/>
<dbReference type="EMBL" id="QYRT01000012">
    <property type="protein sequence ID" value="TIH37370.1"/>
    <property type="molecule type" value="Genomic_DNA"/>
</dbReference>
<dbReference type="Gene3D" id="3.30.450.180">
    <property type="match status" value="1"/>
</dbReference>
<dbReference type="RefSeq" id="WP_136641791.1">
    <property type="nucleotide sequence ID" value="NZ_QYRT01000012.1"/>
</dbReference>
<gene>
    <name evidence="2" type="ORF">D4765_08150</name>
</gene>
<dbReference type="InterPro" id="IPR010982">
    <property type="entry name" value="Lambda_DNA-bd_dom_sf"/>
</dbReference>
<dbReference type="SUPFAM" id="SSF47413">
    <property type="entry name" value="lambda repressor-like DNA-binding domains"/>
    <property type="match status" value="1"/>
</dbReference>
<evidence type="ECO:0000313" key="2">
    <source>
        <dbReference type="EMBL" id="TIH37370.1"/>
    </source>
</evidence>
<feature type="domain" description="MmyB-like transcription regulator ligand binding" evidence="1">
    <location>
        <begin position="105"/>
        <end position="263"/>
    </location>
</feature>
<accession>A0A4T2C0D5</accession>
<dbReference type="PANTHER" id="PTHR35010">
    <property type="entry name" value="BLL4672 PROTEIN-RELATED"/>
    <property type="match status" value="1"/>
</dbReference>
<keyword evidence="3" id="KW-1185">Reference proteome</keyword>
<dbReference type="InterPro" id="IPR001387">
    <property type="entry name" value="Cro/C1-type_HTH"/>
</dbReference>
<protein>
    <submittedName>
        <fullName evidence="2">XRE family transcriptional regulator</fullName>
    </submittedName>
</protein>
<sequence>MSGDGLLAGYLTARRQLVTPEQVGLPAPTTHRRVPGLRREEVAMLAGISSDYYLRMEQGRELSPSPTVVDGLIKALCLDGDAALYLHEIARPSLGATRQSDALLSASTMELVESMRSTPVYVATRYLDILYANDLFDGLEPRLQVGQNIVKIIFEADRPRNEIWQSVASRAVAAFRSGIDPLDNSHELLTLLAELHQFDYFSEYWERQDTFAASGMPIPAYHVTAGMLALRLLTFRIPATGGQVLGMYVAEPGSESAAKLAALAS</sequence>
<reference evidence="2 3" key="1">
    <citation type="journal article" date="2019" name="Microorganisms">
        <title>Systematic Affiliation and Genome Analysis of Subtercola vilae DB165(T) with Particular Emphasis on Cold Adaptation of an Isolate from a High-Altitude Cold Volcano Lake.</title>
        <authorList>
            <person name="Villalobos A.S."/>
            <person name="Wiese J."/>
            <person name="Imhoff J.F."/>
            <person name="Dorador C."/>
            <person name="Keller A."/>
            <person name="Hentschel U."/>
        </authorList>
    </citation>
    <scope>NUCLEOTIDE SEQUENCE [LARGE SCALE GENOMIC DNA]</scope>
    <source>
        <strain evidence="2 3">DB165</strain>
    </source>
</reference>
<dbReference type="InterPro" id="IPR041413">
    <property type="entry name" value="MLTR_LBD"/>
</dbReference>
<comment type="caution">
    <text evidence="2">The sequence shown here is derived from an EMBL/GenBank/DDBJ whole genome shotgun (WGS) entry which is preliminary data.</text>
</comment>
<name>A0A4T2C0D5_9MICO</name>
<dbReference type="CDD" id="cd00093">
    <property type="entry name" value="HTH_XRE"/>
    <property type="match status" value="1"/>
</dbReference>
<dbReference type="GO" id="GO:0003677">
    <property type="term" value="F:DNA binding"/>
    <property type="evidence" value="ECO:0007669"/>
    <property type="project" value="InterPro"/>
</dbReference>
<proteinExistence type="predicted"/>
<dbReference type="Proteomes" id="UP000306192">
    <property type="component" value="Unassembled WGS sequence"/>
</dbReference>
<dbReference type="Gene3D" id="1.10.260.40">
    <property type="entry name" value="lambda repressor-like DNA-binding domains"/>
    <property type="match status" value="1"/>
</dbReference>
<dbReference type="Pfam" id="PF13560">
    <property type="entry name" value="HTH_31"/>
    <property type="match status" value="1"/>
</dbReference>
<organism evidence="2 3">
    <name type="scientific">Subtercola vilae</name>
    <dbReference type="NCBI Taxonomy" id="2056433"/>
    <lineage>
        <taxon>Bacteria</taxon>
        <taxon>Bacillati</taxon>
        <taxon>Actinomycetota</taxon>
        <taxon>Actinomycetes</taxon>
        <taxon>Micrococcales</taxon>
        <taxon>Microbacteriaceae</taxon>
        <taxon>Subtercola</taxon>
    </lineage>
</organism>
<dbReference type="OrthoDB" id="3518652at2"/>
<dbReference type="Pfam" id="PF17765">
    <property type="entry name" value="MLTR_LBD"/>
    <property type="match status" value="1"/>
</dbReference>